<dbReference type="AlphaFoldDB" id="A0A9W8DQJ1"/>
<protein>
    <submittedName>
        <fullName evidence="1">Uncharacterized protein</fullName>
    </submittedName>
</protein>
<evidence type="ECO:0000313" key="1">
    <source>
        <dbReference type="EMBL" id="KAJ1914122.1"/>
    </source>
</evidence>
<gene>
    <name evidence="1" type="ORF">H4219_004918</name>
</gene>
<accession>A0A9W8DQJ1</accession>
<organism evidence="1 2">
    <name type="scientific">Mycoemilia scoparia</name>
    <dbReference type="NCBI Taxonomy" id="417184"/>
    <lineage>
        <taxon>Eukaryota</taxon>
        <taxon>Fungi</taxon>
        <taxon>Fungi incertae sedis</taxon>
        <taxon>Zoopagomycota</taxon>
        <taxon>Kickxellomycotina</taxon>
        <taxon>Kickxellomycetes</taxon>
        <taxon>Kickxellales</taxon>
        <taxon>Kickxellaceae</taxon>
        <taxon>Mycoemilia</taxon>
    </lineage>
</organism>
<keyword evidence="2" id="KW-1185">Reference proteome</keyword>
<dbReference type="OrthoDB" id="529205at2759"/>
<evidence type="ECO:0000313" key="2">
    <source>
        <dbReference type="Proteomes" id="UP001150538"/>
    </source>
</evidence>
<proteinExistence type="predicted"/>
<sequence>MQSAYFGRFYTTAAVSSRLFRPSFITADKINGRCGWFSTSANKRSSNSHMHDEADIEKFLDEKNKAVKGKSESPFEHAPNWSEFLASHSEAAIKADQEVEITSFEELQMKTKDIPRKKS</sequence>
<reference evidence="1" key="1">
    <citation type="submission" date="2022-07" db="EMBL/GenBank/DDBJ databases">
        <title>Phylogenomic reconstructions and comparative analyses of Kickxellomycotina fungi.</title>
        <authorList>
            <person name="Reynolds N.K."/>
            <person name="Stajich J.E."/>
            <person name="Barry K."/>
            <person name="Grigoriev I.V."/>
            <person name="Crous P."/>
            <person name="Smith M.E."/>
        </authorList>
    </citation>
    <scope>NUCLEOTIDE SEQUENCE</scope>
    <source>
        <strain evidence="1">NBRC 100468</strain>
    </source>
</reference>
<dbReference type="EMBL" id="JANBPU010000217">
    <property type="protein sequence ID" value="KAJ1914122.1"/>
    <property type="molecule type" value="Genomic_DNA"/>
</dbReference>
<comment type="caution">
    <text evidence="1">The sequence shown here is derived from an EMBL/GenBank/DDBJ whole genome shotgun (WGS) entry which is preliminary data.</text>
</comment>
<dbReference type="Proteomes" id="UP001150538">
    <property type="component" value="Unassembled WGS sequence"/>
</dbReference>
<name>A0A9W8DQJ1_9FUNG</name>